<evidence type="ECO:0000313" key="2">
    <source>
        <dbReference type="EMBL" id="KAG2619449.1"/>
    </source>
</evidence>
<dbReference type="Proteomes" id="UP000823388">
    <property type="component" value="Chromosome 3N"/>
</dbReference>
<dbReference type="AlphaFoldDB" id="A0A8T0UG20"/>
<name>A0A8T0UG20_PANVG</name>
<reference evidence="2" key="1">
    <citation type="submission" date="2020-05" db="EMBL/GenBank/DDBJ databases">
        <title>WGS assembly of Panicum virgatum.</title>
        <authorList>
            <person name="Lovell J.T."/>
            <person name="Jenkins J."/>
            <person name="Shu S."/>
            <person name="Juenger T.E."/>
            <person name="Schmutz J."/>
        </authorList>
    </citation>
    <scope>NUCLEOTIDE SEQUENCE</scope>
    <source>
        <strain evidence="2">AP13</strain>
    </source>
</reference>
<organism evidence="2 3">
    <name type="scientific">Panicum virgatum</name>
    <name type="common">Blackwell switchgrass</name>
    <dbReference type="NCBI Taxonomy" id="38727"/>
    <lineage>
        <taxon>Eukaryota</taxon>
        <taxon>Viridiplantae</taxon>
        <taxon>Streptophyta</taxon>
        <taxon>Embryophyta</taxon>
        <taxon>Tracheophyta</taxon>
        <taxon>Spermatophyta</taxon>
        <taxon>Magnoliopsida</taxon>
        <taxon>Liliopsida</taxon>
        <taxon>Poales</taxon>
        <taxon>Poaceae</taxon>
        <taxon>PACMAD clade</taxon>
        <taxon>Panicoideae</taxon>
        <taxon>Panicodae</taxon>
        <taxon>Paniceae</taxon>
        <taxon>Panicinae</taxon>
        <taxon>Panicum</taxon>
        <taxon>Panicum sect. Hiantes</taxon>
    </lineage>
</organism>
<evidence type="ECO:0000256" key="1">
    <source>
        <dbReference type="SAM" id="MobiDB-lite"/>
    </source>
</evidence>
<comment type="caution">
    <text evidence="2">The sequence shown here is derived from an EMBL/GenBank/DDBJ whole genome shotgun (WGS) entry which is preliminary data.</text>
</comment>
<sequence>MRLGAARPTSHRGAGAARELPPPWSSAPKIHRRQAAASRRRPAVVSRRRTAAAMEFSMARGLAESVAAPTAESMAVAAVFKSMAASFMAPGHGGCSRRNDGPRELRRDYQNFRLILLRAGG</sequence>
<dbReference type="EMBL" id="CM029042">
    <property type="protein sequence ID" value="KAG2619449.1"/>
    <property type="molecule type" value="Genomic_DNA"/>
</dbReference>
<accession>A0A8T0UG20</accession>
<protein>
    <submittedName>
        <fullName evidence="2">Uncharacterized protein</fullName>
    </submittedName>
</protein>
<evidence type="ECO:0000313" key="3">
    <source>
        <dbReference type="Proteomes" id="UP000823388"/>
    </source>
</evidence>
<keyword evidence="3" id="KW-1185">Reference proteome</keyword>
<feature type="compositionally biased region" description="Basic residues" evidence="1">
    <location>
        <begin position="29"/>
        <end position="46"/>
    </location>
</feature>
<feature type="region of interest" description="Disordered" evidence="1">
    <location>
        <begin position="1"/>
        <end position="46"/>
    </location>
</feature>
<gene>
    <name evidence="2" type="ORF">PVAP13_3NG076941</name>
</gene>
<proteinExistence type="predicted"/>